<gene>
    <name evidence="1" type="ORF">C4561_03835</name>
</gene>
<evidence type="ECO:0000313" key="1">
    <source>
        <dbReference type="EMBL" id="RJR26879.1"/>
    </source>
</evidence>
<evidence type="ECO:0000313" key="2">
    <source>
        <dbReference type="Proteomes" id="UP000265540"/>
    </source>
</evidence>
<comment type="caution">
    <text evidence="1">The sequence shown here is derived from an EMBL/GenBank/DDBJ whole genome shotgun (WGS) entry which is preliminary data.</text>
</comment>
<dbReference type="AlphaFoldDB" id="A0A3A4ZC96"/>
<protein>
    <recommendedName>
        <fullName evidence="3">Acylphosphatase-like domain-containing protein</fullName>
    </recommendedName>
</protein>
<name>A0A3A4ZC96_UNCKA</name>
<dbReference type="Proteomes" id="UP000265540">
    <property type="component" value="Unassembled WGS sequence"/>
</dbReference>
<reference evidence="1 2" key="1">
    <citation type="journal article" date="2017" name="ISME J.">
        <title>Energy and carbon metabolisms in a deep terrestrial subsurface fluid microbial community.</title>
        <authorList>
            <person name="Momper L."/>
            <person name="Jungbluth S.P."/>
            <person name="Lee M.D."/>
            <person name="Amend J.P."/>
        </authorList>
    </citation>
    <scope>NUCLEOTIDE SEQUENCE [LARGE SCALE GENOMIC DNA]</scope>
    <source>
        <strain evidence="1">SURF_46</strain>
    </source>
</reference>
<proteinExistence type="predicted"/>
<evidence type="ECO:0008006" key="3">
    <source>
        <dbReference type="Google" id="ProtNLM"/>
    </source>
</evidence>
<dbReference type="EMBL" id="QZJF01000017">
    <property type="protein sequence ID" value="RJR26879.1"/>
    <property type="molecule type" value="Genomic_DNA"/>
</dbReference>
<sequence length="87" mass="10238">MTNKTKKLKLNIKGNFRKFWADLFLKRKISNLGVNVDTIKGHSNDHVEIVVSGEKTRLWDVVKWSKRQDIFFVLNEVVFEFVDVEAE</sequence>
<organism evidence="1 2">
    <name type="scientific">candidate division WWE3 bacterium</name>
    <dbReference type="NCBI Taxonomy" id="2053526"/>
    <lineage>
        <taxon>Bacteria</taxon>
        <taxon>Katanobacteria</taxon>
    </lineage>
</organism>
<accession>A0A3A4ZC96</accession>